<sequence length="125" mass="13776">MNCSALVHINPEKLCRSKEDRTGQKITSTVFIHTRMAVKSLALWLLIVGTLAPQLCCQHWSYGLSPGGKREVDGLSETLGNVDVAFPHMDSPCGVSGCAEEPPFGRVYRMKGFLGRGNGHRTYRK</sequence>
<evidence type="ECO:0000256" key="4">
    <source>
        <dbReference type="ARBA" id="ARBA00022702"/>
    </source>
</evidence>
<dbReference type="Proteomes" id="UP000693946">
    <property type="component" value="Linkage Group LG5"/>
</dbReference>
<comment type="similarity">
    <text evidence="2">Belongs to the GnRH family.</text>
</comment>
<keyword evidence="6" id="KW-0873">Pyrrolidone carboxylic acid</keyword>
<evidence type="ECO:0000256" key="2">
    <source>
        <dbReference type="ARBA" id="ARBA00010968"/>
    </source>
</evidence>
<evidence type="ECO:0000313" key="8">
    <source>
        <dbReference type="Proteomes" id="UP000693946"/>
    </source>
</evidence>
<dbReference type="GO" id="GO:0005576">
    <property type="term" value="C:extracellular region"/>
    <property type="evidence" value="ECO:0007669"/>
    <property type="project" value="UniProtKB-SubCell"/>
</dbReference>
<proteinExistence type="inferred from homology"/>
<reference evidence="7 8" key="1">
    <citation type="journal article" date="2021" name="Sci. Rep.">
        <title>Chromosome anchoring in Senegalese sole (Solea senegalensis) reveals sex-associated markers and genome rearrangements in flatfish.</title>
        <authorList>
            <person name="Guerrero-Cozar I."/>
            <person name="Gomez-Garrido J."/>
            <person name="Berbel C."/>
            <person name="Martinez-Blanch J.F."/>
            <person name="Alioto T."/>
            <person name="Claros M.G."/>
            <person name="Gagnaire P.A."/>
            <person name="Manchado M."/>
        </authorList>
    </citation>
    <scope>NUCLEOTIDE SEQUENCE [LARGE SCALE GENOMIC DNA]</scope>
    <source>
        <strain evidence="7">Sse05_10M</strain>
    </source>
</reference>
<keyword evidence="5" id="KW-0027">Amidation</keyword>
<accession>A0AAV6QFC0</accession>
<comment type="caution">
    <text evidence="7">The sequence shown here is derived from an EMBL/GenBank/DDBJ whole genome shotgun (WGS) entry which is preliminary data.</text>
</comment>
<comment type="subcellular location">
    <subcellularLocation>
        <location evidence="1">Secreted</location>
    </subcellularLocation>
</comment>
<dbReference type="GO" id="GO:0005179">
    <property type="term" value="F:hormone activity"/>
    <property type="evidence" value="ECO:0007669"/>
    <property type="project" value="UniProtKB-KW"/>
</dbReference>
<evidence type="ECO:0000256" key="5">
    <source>
        <dbReference type="ARBA" id="ARBA00022815"/>
    </source>
</evidence>
<protein>
    <submittedName>
        <fullName evidence="7">Seabream-type gonadotropin-releasing hormone</fullName>
    </submittedName>
</protein>
<evidence type="ECO:0000256" key="1">
    <source>
        <dbReference type="ARBA" id="ARBA00004613"/>
    </source>
</evidence>
<keyword evidence="4" id="KW-0372">Hormone</keyword>
<gene>
    <name evidence="7" type="ORF">JOB18_006402</name>
</gene>
<evidence type="ECO:0000256" key="6">
    <source>
        <dbReference type="ARBA" id="ARBA00023283"/>
    </source>
</evidence>
<keyword evidence="8" id="KW-1185">Reference proteome</keyword>
<dbReference type="InterPro" id="IPR002012">
    <property type="entry name" value="GnRH"/>
</dbReference>
<organism evidence="7 8">
    <name type="scientific">Solea senegalensis</name>
    <name type="common">Senegalese sole</name>
    <dbReference type="NCBI Taxonomy" id="28829"/>
    <lineage>
        <taxon>Eukaryota</taxon>
        <taxon>Metazoa</taxon>
        <taxon>Chordata</taxon>
        <taxon>Craniata</taxon>
        <taxon>Vertebrata</taxon>
        <taxon>Euteleostomi</taxon>
        <taxon>Actinopterygii</taxon>
        <taxon>Neopterygii</taxon>
        <taxon>Teleostei</taxon>
        <taxon>Neoteleostei</taxon>
        <taxon>Acanthomorphata</taxon>
        <taxon>Carangaria</taxon>
        <taxon>Pleuronectiformes</taxon>
        <taxon>Pleuronectoidei</taxon>
        <taxon>Soleidae</taxon>
        <taxon>Solea</taxon>
    </lineage>
</organism>
<dbReference type="AlphaFoldDB" id="A0AAV6QFC0"/>
<evidence type="ECO:0000313" key="7">
    <source>
        <dbReference type="EMBL" id="KAG7489190.1"/>
    </source>
</evidence>
<dbReference type="EMBL" id="JAGKHQ010000017">
    <property type="protein sequence ID" value="KAG7489190.1"/>
    <property type="molecule type" value="Genomic_DNA"/>
</dbReference>
<dbReference type="PROSITE" id="PS00473">
    <property type="entry name" value="GNRH"/>
    <property type="match status" value="1"/>
</dbReference>
<name>A0AAV6QFC0_SOLSE</name>
<evidence type="ECO:0000256" key="3">
    <source>
        <dbReference type="ARBA" id="ARBA00022525"/>
    </source>
</evidence>
<keyword evidence="3" id="KW-0964">Secreted</keyword>